<evidence type="ECO:0000256" key="1">
    <source>
        <dbReference type="SAM" id="MobiDB-lite"/>
    </source>
</evidence>
<keyword evidence="3" id="KW-1185">Reference proteome</keyword>
<gene>
    <name evidence="2" type="ORF">CCHR01_05280</name>
</gene>
<dbReference type="Proteomes" id="UP001243330">
    <property type="component" value="Unassembled WGS sequence"/>
</dbReference>
<evidence type="ECO:0000313" key="2">
    <source>
        <dbReference type="EMBL" id="KAK1852040.1"/>
    </source>
</evidence>
<accession>A0AAD9ASQ4</accession>
<sequence>MSRGSAYDAPAANDGQASPSPSLEERG</sequence>
<protein>
    <submittedName>
        <fullName evidence="2">Uncharacterized protein</fullName>
    </submittedName>
</protein>
<feature type="region of interest" description="Disordered" evidence="1">
    <location>
        <begin position="1"/>
        <end position="27"/>
    </location>
</feature>
<name>A0AAD9ASQ4_9PEZI</name>
<proteinExistence type="predicted"/>
<dbReference type="EMBL" id="JAQOWY010000083">
    <property type="protein sequence ID" value="KAK1852040.1"/>
    <property type="molecule type" value="Genomic_DNA"/>
</dbReference>
<evidence type="ECO:0000313" key="3">
    <source>
        <dbReference type="Proteomes" id="UP001243330"/>
    </source>
</evidence>
<dbReference type="AlphaFoldDB" id="A0AAD9ASQ4"/>
<comment type="caution">
    <text evidence="2">The sequence shown here is derived from an EMBL/GenBank/DDBJ whole genome shotgun (WGS) entry which is preliminary data.</text>
</comment>
<reference evidence="2" key="1">
    <citation type="submission" date="2023-01" db="EMBL/GenBank/DDBJ databases">
        <title>Colletotrichum chrysophilum M932 genome sequence.</title>
        <authorList>
            <person name="Baroncelli R."/>
        </authorList>
    </citation>
    <scope>NUCLEOTIDE SEQUENCE</scope>
    <source>
        <strain evidence="2">M932</strain>
    </source>
</reference>
<feature type="non-terminal residue" evidence="2">
    <location>
        <position position="1"/>
    </location>
</feature>
<organism evidence="2 3">
    <name type="scientific">Colletotrichum chrysophilum</name>
    <dbReference type="NCBI Taxonomy" id="1836956"/>
    <lineage>
        <taxon>Eukaryota</taxon>
        <taxon>Fungi</taxon>
        <taxon>Dikarya</taxon>
        <taxon>Ascomycota</taxon>
        <taxon>Pezizomycotina</taxon>
        <taxon>Sordariomycetes</taxon>
        <taxon>Hypocreomycetidae</taxon>
        <taxon>Glomerellales</taxon>
        <taxon>Glomerellaceae</taxon>
        <taxon>Colletotrichum</taxon>
        <taxon>Colletotrichum gloeosporioides species complex</taxon>
    </lineage>
</organism>